<feature type="domain" description="Aspartyl/asparaginy/proline hydroxylase" evidence="1">
    <location>
        <begin position="94"/>
        <end position="179"/>
    </location>
</feature>
<organism evidence="2">
    <name type="scientific">uncultured Caudovirales phage</name>
    <dbReference type="NCBI Taxonomy" id="2100421"/>
    <lineage>
        <taxon>Viruses</taxon>
        <taxon>Duplodnaviria</taxon>
        <taxon>Heunggongvirae</taxon>
        <taxon>Uroviricota</taxon>
        <taxon>Caudoviricetes</taxon>
        <taxon>Peduoviridae</taxon>
        <taxon>Maltschvirus</taxon>
        <taxon>Maltschvirus maltsch</taxon>
    </lineage>
</organism>
<dbReference type="Pfam" id="PF05118">
    <property type="entry name" value="Asp_Arg_Hydrox"/>
    <property type="match status" value="1"/>
</dbReference>
<accession>A0A6J5P6C7</accession>
<evidence type="ECO:0000259" key="1">
    <source>
        <dbReference type="Pfam" id="PF05118"/>
    </source>
</evidence>
<dbReference type="InterPro" id="IPR007803">
    <property type="entry name" value="Asp/Arg/Pro-Hydrxlase"/>
</dbReference>
<protein>
    <submittedName>
        <fullName evidence="2">Aspartyl/asparaginy/proline hydroxylase</fullName>
    </submittedName>
</protein>
<proteinExistence type="predicted"/>
<sequence>MRLKHFECCLTDLDVSPLAAALEANPDLWDQVTDRQDAPGSAHHDTRAVILLGPASLDLHSVFHDLAVQPYPPVKVLGPLVHDLIAPLCDEVYLQDIGRVMLVELKPGGVVDAHWDEGPYAAHYQRFHIVITSEPGNVFHCGGEAVWMQPGQAWWFDHRATHLVRNESQAPRIHLIVDAVSGRYLDQVTPRPHRIGQELRFSVGDGSG</sequence>
<reference evidence="2" key="1">
    <citation type="submission" date="2020-04" db="EMBL/GenBank/DDBJ databases">
        <authorList>
            <person name="Chiriac C."/>
            <person name="Salcher M."/>
            <person name="Ghai R."/>
            <person name="Kavagutti S V."/>
        </authorList>
    </citation>
    <scope>NUCLEOTIDE SEQUENCE</scope>
</reference>
<evidence type="ECO:0000313" key="2">
    <source>
        <dbReference type="EMBL" id="CAB4164991.1"/>
    </source>
</evidence>
<name>A0A6J5P6C7_9CAUD</name>
<dbReference type="Gene3D" id="2.60.120.330">
    <property type="entry name" value="B-lactam Antibiotic, Isopenicillin N Synthase, Chain"/>
    <property type="match status" value="1"/>
</dbReference>
<dbReference type="SUPFAM" id="SSF51197">
    <property type="entry name" value="Clavaminate synthase-like"/>
    <property type="match status" value="1"/>
</dbReference>
<dbReference type="EMBL" id="LR796768">
    <property type="protein sequence ID" value="CAB4164991.1"/>
    <property type="molecule type" value="Genomic_DNA"/>
</dbReference>
<gene>
    <name evidence="2" type="ORF">UFOVP821_5</name>
</gene>
<dbReference type="InterPro" id="IPR027443">
    <property type="entry name" value="IPNS-like_sf"/>
</dbReference>